<keyword evidence="2" id="KW-1185">Reference proteome</keyword>
<dbReference type="Proteomes" id="UP001501578">
    <property type="component" value="Unassembled WGS sequence"/>
</dbReference>
<sequence>MLNRRTVLTSGAFTLAALTGLSTSGTVSPSRATTRRAGFGDIERIRVTTRAFADLDDQYGGGHARHAVAAYMVREVTPLLHATSGRARPELFRAAAELAYLAAYMAMDAGKNALAQHYYISSIRLADEAGDRVLRATGLRSLAVQATELGHSSQALALAEAAASSLKGNGPERTLAWITGMQAETHAAAGSQRDSFTLLTRTEKHLERADSLPDSDWTGNYRRESFEHQTGLALTQLGDHATAARHYLASMAARRPVERRSRALIGLRAAHAHLLAGQIEQAAAAVLVLGPGLPSIASARVQRQLRQLRADWQPYRSNAHIAEADHLTTTG</sequence>
<dbReference type="RefSeq" id="WP_343951714.1">
    <property type="nucleotide sequence ID" value="NZ_BAAAHQ010000023.1"/>
</dbReference>
<dbReference type="SUPFAM" id="SSF48452">
    <property type="entry name" value="TPR-like"/>
    <property type="match status" value="1"/>
</dbReference>
<gene>
    <name evidence="1" type="ORF">GCM10009560_42900</name>
</gene>
<reference evidence="2" key="1">
    <citation type="journal article" date="2019" name="Int. J. Syst. Evol. Microbiol.">
        <title>The Global Catalogue of Microorganisms (GCM) 10K type strain sequencing project: providing services to taxonomists for standard genome sequencing and annotation.</title>
        <authorList>
            <consortium name="The Broad Institute Genomics Platform"/>
            <consortium name="The Broad Institute Genome Sequencing Center for Infectious Disease"/>
            <person name="Wu L."/>
            <person name="Ma J."/>
        </authorList>
    </citation>
    <scope>NUCLEOTIDE SEQUENCE [LARGE SCALE GENOMIC DNA]</scope>
    <source>
        <strain evidence="2">JCM 11136</strain>
    </source>
</reference>
<dbReference type="InterPro" id="IPR011990">
    <property type="entry name" value="TPR-like_helical_dom_sf"/>
</dbReference>
<organism evidence="1 2">
    <name type="scientific">Nonomuraea longicatena</name>
    <dbReference type="NCBI Taxonomy" id="83682"/>
    <lineage>
        <taxon>Bacteria</taxon>
        <taxon>Bacillati</taxon>
        <taxon>Actinomycetota</taxon>
        <taxon>Actinomycetes</taxon>
        <taxon>Streptosporangiales</taxon>
        <taxon>Streptosporangiaceae</taxon>
        <taxon>Nonomuraea</taxon>
    </lineage>
</organism>
<comment type="caution">
    <text evidence="1">The sequence shown here is derived from an EMBL/GenBank/DDBJ whole genome shotgun (WGS) entry which is preliminary data.</text>
</comment>
<evidence type="ECO:0000313" key="1">
    <source>
        <dbReference type="EMBL" id="GAA0935080.1"/>
    </source>
</evidence>
<name>A0ABP4AEA5_9ACTN</name>
<dbReference type="EMBL" id="BAAAHQ010000023">
    <property type="protein sequence ID" value="GAA0935080.1"/>
    <property type="molecule type" value="Genomic_DNA"/>
</dbReference>
<protein>
    <recommendedName>
        <fullName evidence="3">Transcriptional regulator</fullName>
    </recommendedName>
</protein>
<evidence type="ECO:0000313" key="2">
    <source>
        <dbReference type="Proteomes" id="UP001501578"/>
    </source>
</evidence>
<accession>A0ABP4AEA5</accession>
<proteinExistence type="predicted"/>
<evidence type="ECO:0008006" key="3">
    <source>
        <dbReference type="Google" id="ProtNLM"/>
    </source>
</evidence>